<name>A0ABM7WEW4_9ACTN</name>
<sequence>MQSSFEIAKQFDKADDNTLYLIDLPLELKPFENSYPADFIKKVVFDRDYFKPFLLSSFRLICSDNSAYAKRASVKWSEIETEKLACHNDSFLLGVIGQQTNSGEAVQPGLMTMDPDILDTAVNEYGMVGLCSSLPEPLRMQCQKAINGKTIPLEPKISHVAGILGASHNEQAGKLFDYVQRSLRQSFPTYVEENDPALFFKINRPAFNKKRPRK</sequence>
<keyword evidence="2" id="KW-1185">Reference proteome</keyword>
<dbReference type="Proteomes" id="UP001320544">
    <property type="component" value="Chromosome"/>
</dbReference>
<evidence type="ECO:0000313" key="1">
    <source>
        <dbReference type="EMBL" id="BDE94774.1"/>
    </source>
</evidence>
<evidence type="ECO:0000313" key="2">
    <source>
        <dbReference type="Proteomes" id="UP001320544"/>
    </source>
</evidence>
<accession>A0ABM7WEW4</accession>
<proteinExistence type="predicted"/>
<protein>
    <submittedName>
        <fullName evidence="1">Uncharacterized protein</fullName>
    </submittedName>
</protein>
<dbReference type="EMBL" id="AP025564">
    <property type="protein sequence ID" value="BDE94774.1"/>
    <property type="molecule type" value="Genomic_DNA"/>
</dbReference>
<gene>
    <name evidence="1" type="ORF">CE91St30_01070</name>
</gene>
<organism evidence="1 2">
    <name type="scientific">Raoultibacter timonensis</name>
    <dbReference type="NCBI Taxonomy" id="1907662"/>
    <lineage>
        <taxon>Bacteria</taxon>
        <taxon>Bacillati</taxon>
        <taxon>Actinomycetota</taxon>
        <taxon>Coriobacteriia</taxon>
        <taxon>Eggerthellales</taxon>
        <taxon>Eggerthellaceae</taxon>
        <taxon>Raoultibacter</taxon>
    </lineage>
</organism>
<reference evidence="1 2" key="1">
    <citation type="submission" date="2022-01" db="EMBL/GenBank/DDBJ databases">
        <title>Novel bile acid biosynthetic pathways are enriched in the microbiome of centenarians.</title>
        <authorList>
            <person name="Sato Y."/>
            <person name="Atarashi K."/>
            <person name="Plichta R.D."/>
            <person name="Arai Y."/>
            <person name="Sasajima S."/>
            <person name="Kearney M.S."/>
            <person name="Suda W."/>
            <person name="Takeshita K."/>
            <person name="Sasaki T."/>
            <person name="Okamoto S."/>
            <person name="Skelly N.A."/>
            <person name="Okamura Y."/>
            <person name="Vlamakis H."/>
            <person name="Li Y."/>
            <person name="Tanoue T."/>
            <person name="Takei H."/>
            <person name="Nittono H."/>
            <person name="Narushima S."/>
            <person name="Irie J."/>
            <person name="Itoh H."/>
            <person name="Moriya K."/>
            <person name="Sugiura Y."/>
            <person name="Suematsu M."/>
            <person name="Moritoki N."/>
            <person name="Shibata S."/>
            <person name="Littman R.D."/>
            <person name="Fischbach A.M."/>
            <person name="Uwamino Y."/>
            <person name="Inoue T."/>
            <person name="Honda A."/>
            <person name="Hattori M."/>
            <person name="Murai T."/>
            <person name="Xavier J.R."/>
            <person name="Hirose N."/>
            <person name="Honda K."/>
        </authorList>
    </citation>
    <scope>NUCLEOTIDE SEQUENCE [LARGE SCALE GENOMIC DNA]</scope>
    <source>
        <strain evidence="1 2">CE91-St30</strain>
    </source>
</reference>